<dbReference type="InterPro" id="IPR001944">
    <property type="entry name" value="Glycoside_Hdrlase_35"/>
</dbReference>
<dbReference type="Gene3D" id="3.20.20.80">
    <property type="entry name" value="Glycosidases"/>
    <property type="match status" value="1"/>
</dbReference>
<name>A0ABQ2P909_9NEIS</name>
<proteinExistence type="inferred from homology"/>
<organism evidence="7 8">
    <name type="scientific">Silvimonas iriomotensis</name>
    <dbReference type="NCBI Taxonomy" id="449662"/>
    <lineage>
        <taxon>Bacteria</taxon>
        <taxon>Pseudomonadati</taxon>
        <taxon>Pseudomonadota</taxon>
        <taxon>Betaproteobacteria</taxon>
        <taxon>Neisseriales</taxon>
        <taxon>Chitinibacteraceae</taxon>
        <taxon>Silvimonas</taxon>
    </lineage>
</organism>
<evidence type="ECO:0000256" key="3">
    <source>
        <dbReference type="ARBA" id="ARBA00023295"/>
    </source>
</evidence>
<dbReference type="PROSITE" id="PS01182">
    <property type="entry name" value="GLYCOSYL_HYDROL_F35"/>
    <property type="match status" value="1"/>
</dbReference>
<dbReference type="Pfam" id="PF01301">
    <property type="entry name" value="Glyco_hydro_35"/>
    <property type="match status" value="1"/>
</dbReference>
<comment type="similarity">
    <text evidence="1 5">Belongs to the glycosyl hydrolase 35 family.</text>
</comment>
<keyword evidence="8" id="KW-1185">Reference proteome</keyword>
<accession>A0ABQ2P909</accession>
<comment type="catalytic activity">
    <reaction evidence="4">
        <text>Hydrolysis of terminal non-reducing beta-D-galactose residues in beta-D-galactosides.</text>
        <dbReference type="EC" id="3.2.1.23"/>
    </reaction>
</comment>
<evidence type="ECO:0000256" key="2">
    <source>
        <dbReference type="ARBA" id="ARBA00022801"/>
    </source>
</evidence>
<dbReference type="EC" id="3.2.1.23" evidence="4"/>
<evidence type="ECO:0000256" key="5">
    <source>
        <dbReference type="RuleBase" id="RU003679"/>
    </source>
</evidence>
<protein>
    <recommendedName>
        <fullName evidence="4">Beta-galactosidase</fullName>
        <ecNumber evidence="4">3.2.1.23</ecNumber>
    </recommendedName>
</protein>
<feature type="domain" description="Glycoside hydrolase 35 catalytic" evidence="6">
    <location>
        <begin position="59"/>
        <end position="405"/>
    </location>
</feature>
<evidence type="ECO:0000256" key="1">
    <source>
        <dbReference type="ARBA" id="ARBA00009809"/>
    </source>
</evidence>
<evidence type="ECO:0000313" key="7">
    <source>
        <dbReference type="EMBL" id="GGP21113.1"/>
    </source>
</evidence>
<evidence type="ECO:0000259" key="6">
    <source>
        <dbReference type="Pfam" id="PF01301"/>
    </source>
</evidence>
<dbReference type="RefSeq" id="WP_188704078.1">
    <property type="nucleotide sequence ID" value="NZ_BMLX01000002.1"/>
</dbReference>
<comment type="caution">
    <text evidence="7">The sequence shown here is derived from an EMBL/GenBank/DDBJ whole genome shotgun (WGS) entry which is preliminary data.</text>
</comment>
<keyword evidence="2 4" id="KW-0378">Hydrolase</keyword>
<sequence>MHFSETEVKQLHVQDAVANAGAQVHIQVPLTSPVPETGFLQQDWQTGPHGHIGINSRYLTRDGLPWMPIMGEFHYSRFPQAEWAASLAKMKAGGIQIVASYVFWNHHEDVAGEFDWQGNKNLRAFVQAVADAGLLFCLRVGPWVHGEARYGGFPDWLMHSVPASARRSNAPAYMKHVSRLYAEIGDQVRGLMWNDGGPIVAVQLENEYDRVGPECGAEHIIELKRLAIASGLMVPLYTVTGWPTLDIPAQEVVPVSGAYADGFWQGSTDPLPPSGVFVFDTERTIGEMGNVGGTPAEGLIDPQHYPFFLAEAGGGMHQSYHRRPVISTADVYATALTQIGSGANLYGYYMYHGGTNPVGSRGYLNETVDTGYPNDVPQLGYDFHAPLGQYGQIRPSWGKLALLHHFVAAYGAQLATLPAVLPQGASRDANDRKLRVCARADAEGGFVFINNHVRHHPRPTFENTCIQVQIGEDTVVFPPVTFADGVATIWPVQQRLGAARLRYATVQPLTRLPQEAVPCHVYVAMDGIPAELAFEAASVQRIDALADWQQHDGTLLRVLPQVGDAPVDLLVTDAQGRPHRIIILNETRARGCTPTQLRGRTRLVLSEAGSWADGDTIHVAAAAGEMTSIDVFPVDGIYVADRGFGRFSCLQPGTARFAVTPRLLQPATPQPLRFGPHISWRPGPMPQAPDDAIFAHHAAHWTLSVPEAAAATARCRWLLRISYAGDAARLYANDVLIDDQFFDGAVWEIALDRHVADGQWPRLRLEILPAHKDAPMFLEDAARKVLADAGAPAALVSVELAPVYDLTFDLGGNTAV</sequence>
<dbReference type="SUPFAM" id="SSF51445">
    <property type="entry name" value="(Trans)glycosidases"/>
    <property type="match status" value="1"/>
</dbReference>
<keyword evidence="3 4" id="KW-0326">Glycosidase</keyword>
<dbReference type="Proteomes" id="UP000637267">
    <property type="component" value="Unassembled WGS sequence"/>
</dbReference>
<dbReference type="InterPro" id="IPR031330">
    <property type="entry name" value="Gly_Hdrlase_35_cat"/>
</dbReference>
<dbReference type="PRINTS" id="PR00742">
    <property type="entry name" value="GLHYDRLASE35"/>
</dbReference>
<dbReference type="PANTHER" id="PTHR23421">
    <property type="entry name" value="BETA-GALACTOSIDASE RELATED"/>
    <property type="match status" value="1"/>
</dbReference>
<dbReference type="InterPro" id="IPR017853">
    <property type="entry name" value="GH"/>
</dbReference>
<evidence type="ECO:0000313" key="8">
    <source>
        <dbReference type="Proteomes" id="UP000637267"/>
    </source>
</evidence>
<evidence type="ECO:0000256" key="4">
    <source>
        <dbReference type="RuleBase" id="RU000675"/>
    </source>
</evidence>
<reference evidence="8" key="1">
    <citation type="journal article" date="2019" name="Int. J. Syst. Evol. Microbiol.">
        <title>The Global Catalogue of Microorganisms (GCM) 10K type strain sequencing project: providing services to taxonomists for standard genome sequencing and annotation.</title>
        <authorList>
            <consortium name="The Broad Institute Genomics Platform"/>
            <consortium name="The Broad Institute Genome Sequencing Center for Infectious Disease"/>
            <person name="Wu L."/>
            <person name="Ma J."/>
        </authorList>
    </citation>
    <scope>NUCLEOTIDE SEQUENCE [LARGE SCALE GENOMIC DNA]</scope>
    <source>
        <strain evidence="8">CGMCC 1.8859</strain>
    </source>
</reference>
<gene>
    <name evidence="7" type="ORF">GCM10010970_18880</name>
</gene>
<dbReference type="InterPro" id="IPR019801">
    <property type="entry name" value="Glyco_hydro_35_CS"/>
</dbReference>
<dbReference type="EMBL" id="BMLX01000002">
    <property type="protein sequence ID" value="GGP21113.1"/>
    <property type="molecule type" value="Genomic_DNA"/>
</dbReference>